<proteinExistence type="predicted"/>
<protein>
    <recommendedName>
        <fullName evidence="1">Tc1-like transposase DDE domain-containing protein</fullName>
    </recommendedName>
</protein>
<dbReference type="InterPro" id="IPR036397">
    <property type="entry name" value="RNaseH_sf"/>
</dbReference>
<accession>A0A150SV83</accession>
<dbReference type="InterPro" id="IPR009057">
    <property type="entry name" value="Homeodomain-like_sf"/>
</dbReference>
<dbReference type="Pfam" id="PF13358">
    <property type="entry name" value="DDE_3"/>
    <property type="match status" value="1"/>
</dbReference>
<dbReference type="SUPFAM" id="SSF46689">
    <property type="entry name" value="Homeodomain-like"/>
    <property type="match status" value="1"/>
</dbReference>
<sequence length="365" mass="41775">MPGPQATPVKLAPKVRKRLARYARSSKLPHRIVVRAKIALLAEQGLSNAAIAEQVGHDVKTVRKWRDRIAALQDPLALEDEYRSGRPARISLEAHHELIKLACLRPPDDKSPFEQVWTLKTLADALAASTGVQLSRTEVWRILEGASLKPHRVRLWLHSPDPDFRPKVAKICSLYVQPPEGATVLCVDEKPGMQAREQRFAPRACGPGRPGRKEFEYRRRGTRTLIASFNIRTGEVLAACGPTRKAHDLLAFMERVAQRYPTGPVYIIWDNLNIHKGPRWAEFNARHGGRFHFVYTPLHASWVNQVEVWFSILARRVLRHAAFRSVHELTARVLAFVEHWNRVEARPFRWTFRGRFRTTLRPRAA</sequence>
<dbReference type="Gene3D" id="3.30.420.10">
    <property type="entry name" value="Ribonuclease H-like superfamily/Ribonuclease H"/>
    <property type="match status" value="1"/>
</dbReference>
<gene>
    <name evidence="2" type="ORF">BE17_20760</name>
</gene>
<evidence type="ECO:0000259" key="1">
    <source>
        <dbReference type="Pfam" id="PF13358"/>
    </source>
</evidence>
<dbReference type="EMBL" id="JEMB01000556">
    <property type="protein sequence ID" value="KYF96250.1"/>
    <property type="molecule type" value="Genomic_DNA"/>
</dbReference>
<reference evidence="2 3" key="1">
    <citation type="submission" date="2014-02" db="EMBL/GenBank/DDBJ databases">
        <title>The small core and large imbalanced accessory genome model reveals a collaborative survival strategy of Sorangium cellulosum strains in nature.</title>
        <authorList>
            <person name="Han K."/>
            <person name="Peng R."/>
            <person name="Blom J."/>
            <person name="Li Y.-Z."/>
        </authorList>
    </citation>
    <scope>NUCLEOTIDE SEQUENCE [LARGE SCALE GENOMIC DNA]</scope>
    <source>
        <strain evidence="2 3">So0011-07</strain>
    </source>
</reference>
<dbReference type="Pfam" id="PF13565">
    <property type="entry name" value="HTH_32"/>
    <property type="match status" value="1"/>
</dbReference>
<name>A0A150SV83_SORCE</name>
<dbReference type="InterPro" id="IPR038717">
    <property type="entry name" value="Tc1-like_DDE_dom"/>
</dbReference>
<feature type="domain" description="Tc1-like transposase DDE" evidence="1">
    <location>
        <begin position="184"/>
        <end position="329"/>
    </location>
</feature>
<evidence type="ECO:0000313" key="3">
    <source>
        <dbReference type="Proteomes" id="UP000075635"/>
    </source>
</evidence>
<dbReference type="InterPro" id="IPR047655">
    <property type="entry name" value="Transpos_IS630-like"/>
</dbReference>
<comment type="caution">
    <text evidence="2">The sequence shown here is derived from an EMBL/GenBank/DDBJ whole genome shotgun (WGS) entry which is preliminary data.</text>
</comment>
<dbReference type="NCBIfam" id="NF033545">
    <property type="entry name" value="transpos_IS630"/>
    <property type="match status" value="1"/>
</dbReference>
<evidence type="ECO:0000313" key="2">
    <source>
        <dbReference type="EMBL" id="KYF96250.1"/>
    </source>
</evidence>
<organism evidence="2 3">
    <name type="scientific">Sorangium cellulosum</name>
    <name type="common">Polyangium cellulosum</name>
    <dbReference type="NCBI Taxonomy" id="56"/>
    <lineage>
        <taxon>Bacteria</taxon>
        <taxon>Pseudomonadati</taxon>
        <taxon>Myxococcota</taxon>
        <taxon>Polyangia</taxon>
        <taxon>Polyangiales</taxon>
        <taxon>Polyangiaceae</taxon>
        <taxon>Sorangium</taxon>
    </lineage>
</organism>
<dbReference type="Proteomes" id="UP000075635">
    <property type="component" value="Unassembled WGS sequence"/>
</dbReference>
<dbReference type="GO" id="GO:0003676">
    <property type="term" value="F:nucleic acid binding"/>
    <property type="evidence" value="ECO:0007669"/>
    <property type="project" value="InterPro"/>
</dbReference>
<dbReference type="AlphaFoldDB" id="A0A150SV83"/>